<dbReference type="HOGENOM" id="CLU_050131_3_2_6"/>
<evidence type="ECO:0000256" key="3">
    <source>
        <dbReference type="PIRSR" id="PIRSR603782-1"/>
    </source>
</evidence>
<organism evidence="6 7">
    <name type="scientific">Marinobacter nanhaiticus D15-8W</name>
    <dbReference type="NCBI Taxonomy" id="626887"/>
    <lineage>
        <taxon>Bacteria</taxon>
        <taxon>Pseudomonadati</taxon>
        <taxon>Pseudomonadota</taxon>
        <taxon>Gammaproteobacteria</taxon>
        <taxon>Pseudomonadales</taxon>
        <taxon>Marinobacteraceae</taxon>
        <taxon>Marinobacter</taxon>
    </lineage>
</organism>
<comment type="caution">
    <text evidence="6">The sequence shown here is derived from an EMBL/GenBank/DDBJ whole genome shotgun (WGS) entry which is preliminary data.</text>
</comment>
<accession>N6VYF3</accession>
<feature type="domain" description="Thioredoxin" evidence="5">
    <location>
        <begin position="56"/>
        <end position="217"/>
    </location>
</feature>
<gene>
    <name evidence="6" type="ORF">J057_07966</name>
</gene>
<keyword evidence="3" id="KW-0479">Metal-binding</keyword>
<dbReference type="CDD" id="cd02968">
    <property type="entry name" value="SCO"/>
    <property type="match status" value="1"/>
</dbReference>
<dbReference type="Pfam" id="PF02630">
    <property type="entry name" value="SCO1-SenC"/>
    <property type="match status" value="1"/>
</dbReference>
<evidence type="ECO:0000256" key="1">
    <source>
        <dbReference type="ARBA" id="ARBA00010996"/>
    </source>
</evidence>
<evidence type="ECO:0000259" key="5">
    <source>
        <dbReference type="PROSITE" id="PS51352"/>
    </source>
</evidence>
<dbReference type="AlphaFoldDB" id="N6VYF3"/>
<dbReference type="PATRIC" id="fig|626887.3.peg.1588"/>
<feature type="binding site" evidence="3">
    <location>
        <position position="94"/>
    </location>
    <ligand>
        <name>Cu cation</name>
        <dbReference type="ChEBI" id="CHEBI:23378"/>
    </ligand>
</feature>
<feature type="disulfide bond" description="Redox-active" evidence="4">
    <location>
        <begin position="94"/>
        <end position="98"/>
    </location>
</feature>
<dbReference type="GO" id="GO:0046872">
    <property type="term" value="F:metal ion binding"/>
    <property type="evidence" value="ECO:0007669"/>
    <property type="project" value="UniProtKB-KW"/>
</dbReference>
<sequence>MSQENARKRIRLTLIGLLLLVALVIGMVVARQVFLVPDAQDGPPPPELSALNTFVYEEGRPLADFTLTNEQGETVTNEALKGRWTFVFVGYTYCPDVCPATMAMLRRTGEAIPADLPEPTYLLVSADPERDTPERLGEYLDFFGEDFHGLTGDMDTLKDLAKSMNAVFVHRKDEKGNVLVDHSAHLALLNPDGEMIAVIQPPLKPDSVAKAFGEIYQWAKAKRDIGA</sequence>
<evidence type="ECO:0000256" key="2">
    <source>
        <dbReference type="ARBA" id="ARBA00023008"/>
    </source>
</evidence>
<dbReference type="STRING" id="626887.J057_07966"/>
<evidence type="ECO:0000313" key="7">
    <source>
        <dbReference type="Proteomes" id="UP000013165"/>
    </source>
</evidence>
<keyword evidence="2 3" id="KW-0186">Copper</keyword>
<evidence type="ECO:0000256" key="4">
    <source>
        <dbReference type="PIRSR" id="PIRSR603782-2"/>
    </source>
</evidence>
<dbReference type="SUPFAM" id="SSF52833">
    <property type="entry name" value="Thioredoxin-like"/>
    <property type="match status" value="1"/>
</dbReference>
<protein>
    <submittedName>
        <fullName evidence="6">SCO family protein</fullName>
    </submittedName>
</protein>
<dbReference type="EMBL" id="APLQ01000011">
    <property type="protein sequence ID" value="ENO15270.1"/>
    <property type="molecule type" value="Genomic_DNA"/>
</dbReference>
<dbReference type="Proteomes" id="UP000013165">
    <property type="component" value="Unassembled WGS sequence"/>
</dbReference>
<keyword evidence="7" id="KW-1185">Reference proteome</keyword>
<dbReference type="PROSITE" id="PS51352">
    <property type="entry name" value="THIOREDOXIN_2"/>
    <property type="match status" value="1"/>
</dbReference>
<dbReference type="eggNOG" id="COG1999">
    <property type="taxonomic scope" value="Bacteria"/>
</dbReference>
<feature type="binding site" evidence="3">
    <location>
        <position position="98"/>
    </location>
    <ligand>
        <name>Cu cation</name>
        <dbReference type="ChEBI" id="CHEBI:23378"/>
    </ligand>
</feature>
<proteinExistence type="inferred from homology"/>
<feature type="binding site" evidence="3">
    <location>
        <position position="182"/>
    </location>
    <ligand>
        <name>Cu cation</name>
        <dbReference type="ChEBI" id="CHEBI:23378"/>
    </ligand>
</feature>
<dbReference type="InterPro" id="IPR013766">
    <property type="entry name" value="Thioredoxin_domain"/>
</dbReference>
<dbReference type="PANTHER" id="PTHR12151:SF25">
    <property type="entry name" value="LINALOOL DEHYDRATASE_ISOMERASE DOMAIN-CONTAINING PROTEIN"/>
    <property type="match status" value="1"/>
</dbReference>
<dbReference type="OrthoDB" id="9790194at2"/>
<dbReference type="RefSeq" id="WP_004579566.1">
    <property type="nucleotide sequence ID" value="NZ_AP028878.1"/>
</dbReference>
<dbReference type="InterPro" id="IPR036249">
    <property type="entry name" value="Thioredoxin-like_sf"/>
</dbReference>
<name>N6VYF3_9GAMM</name>
<dbReference type="Gene3D" id="3.40.30.10">
    <property type="entry name" value="Glutaredoxin"/>
    <property type="match status" value="1"/>
</dbReference>
<comment type="similarity">
    <text evidence="1">Belongs to the SCO1/2 family.</text>
</comment>
<evidence type="ECO:0000313" key="6">
    <source>
        <dbReference type="EMBL" id="ENO15270.1"/>
    </source>
</evidence>
<dbReference type="PANTHER" id="PTHR12151">
    <property type="entry name" value="ELECTRON TRANSPORT PROTIN SCO1/SENC FAMILY MEMBER"/>
    <property type="match status" value="1"/>
</dbReference>
<reference evidence="6 7" key="1">
    <citation type="journal article" date="2013" name="Genome Announc.">
        <title>Genome Sequence of the Polycyclic Aromatic Hydrocarbon-Degrading Bacterium Strain Marinobacter nanhaiticus D15-8WT.</title>
        <authorList>
            <person name="Cui Z."/>
            <person name="Gao W."/>
            <person name="Li Q."/>
            <person name="Xu G."/>
            <person name="Zheng L."/>
        </authorList>
    </citation>
    <scope>NUCLEOTIDE SEQUENCE [LARGE SCALE GENOMIC DNA]</scope>
    <source>
        <strain evidence="6 7">D15-8W</strain>
    </source>
</reference>
<keyword evidence="4" id="KW-1015">Disulfide bond</keyword>
<dbReference type="InterPro" id="IPR003782">
    <property type="entry name" value="SCO1/SenC"/>
</dbReference>